<accession>A0A1M5K7H9</accession>
<sequence>MNRFFIPLVALILYTSAKAQDSELPKQYFDKDWTPLTGSEGATYYRTLEKKESLTVVRDYYISGKIETVSEQKFNGKKMVRDGKTV</sequence>
<name>A0A1M5K7H9_9BACT</name>
<evidence type="ECO:0000313" key="3">
    <source>
        <dbReference type="Proteomes" id="UP000184212"/>
    </source>
</evidence>
<dbReference type="Proteomes" id="UP000184212">
    <property type="component" value="Unassembled WGS sequence"/>
</dbReference>
<feature type="signal peptide" evidence="1">
    <location>
        <begin position="1"/>
        <end position="19"/>
    </location>
</feature>
<dbReference type="AlphaFoldDB" id="A0A1M5K7H9"/>
<keyword evidence="3" id="KW-1185">Reference proteome</keyword>
<evidence type="ECO:0000256" key="1">
    <source>
        <dbReference type="SAM" id="SignalP"/>
    </source>
</evidence>
<protein>
    <recommendedName>
        <fullName evidence="4">MORN repeat variant</fullName>
    </recommendedName>
</protein>
<evidence type="ECO:0000313" key="2">
    <source>
        <dbReference type="EMBL" id="SHG48163.1"/>
    </source>
</evidence>
<proteinExistence type="predicted"/>
<dbReference type="STRING" id="947013.SAMN04488109_0461"/>
<dbReference type="RefSeq" id="WP_073130701.1">
    <property type="nucleotide sequence ID" value="NZ_FQWQ01000001.1"/>
</dbReference>
<evidence type="ECO:0008006" key="4">
    <source>
        <dbReference type="Google" id="ProtNLM"/>
    </source>
</evidence>
<organism evidence="2 3">
    <name type="scientific">Chryseolinea serpens</name>
    <dbReference type="NCBI Taxonomy" id="947013"/>
    <lineage>
        <taxon>Bacteria</taxon>
        <taxon>Pseudomonadati</taxon>
        <taxon>Bacteroidota</taxon>
        <taxon>Cytophagia</taxon>
        <taxon>Cytophagales</taxon>
        <taxon>Fulvivirgaceae</taxon>
        <taxon>Chryseolinea</taxon>
    </lineage>
</organism>
<gene>
    <name evidence="2" type="ORF">SAMN04488109_0461</name>
</gene>
<feature type="chain" id="PRO_5013110237" description="MORN repeat variant" evidence="1">
    <location>
        <begin position="20"/>
        <end position="86"/>
    </location>
</feature>
<dbReference type="EMBL" id="FQWQ01000001">
    <property type="protein sequence ID" value="SHG48163.1"/>
    <property type="molecule type" value="Genomic_DNA"/>
</dbReference>
<keyword evidence="1" id="KW-0732">Signal</keyword>
<reference evidence="2 3" key="1">
    <citation type="submission" date="2016-11" db="EMBL/GenBank/DDBJ databases">
        <authorList>
            <person name="Jaros S."/>
            <person name="Januszkiewicz K."/>
            <person name="Wedrychowicz H."/>
        </authorList>
    </citation>
    <scope>NUCLEOTIDE SEQUENCE [LARGE SCALE GENOMIC DNA]</scope>
    <source>
        <strain evidence="2 3">DSM 24574</strain>
    </source>
</reference>